<dbReference type="Gene3D" id="2.60.40.10">
    <property type="entry name" value="Immunoglobulins"/>
    <property type="match status" value="1"/>
</dbReference>
<dbReference type="InterPro" id="IPR003305">
    <property type="entry name" value="CenC_carb-bd"/>
</dbReference>
<feature type="domain" description="PKD" evidence="2">
    <location>
        <begin position="60"/>
        <end position="107"/>
    </location>
</feature>
<keyword evidence="1" id="KW-0378">Hydrolase</keyword>
<name>A0ABW3CYW3_9FLAO</name>
<dbReference type="SUPFAM" id="SSF49299">
    <property type="entry name" value="PKD domain"/>
    <property type="match status" value="1"/>
</dbReference>
<dbReference type="PROSITE" id="PS51257">
    <property type="entry name" value="PROKAR_LIPOPROTEIN"/>
    <property type="match status" value="1"/>
</dbReference>
<dbReference type="InterPro" id="IPR000601">
    <property type="entry name" value="PKD_dom"/>
</dbReference>
<dbReference type="RefSeq" id="WP_386408460.1">
    <property type="nucleotide sequence ID" value="NZ_JBHTJH010000017.1"/>
</dbReference>
<dbReference type="SMART" id="SM00089">
    <property type="entry name" value="PKD"/>
    <property type="match status" value="1"/>
</dbReference>
<dbReference type="Gene3D" id="2.60.120.260">
    <property type="entry name" value="Galactose-binding domain-like"/>
    <property type="match status" value="4"/>
</dbReference>
<evidence type="ECO:0000256" key="1">
    <source>
        <dbReference type="ARBA" id="ARBA00022801"/>
    </source>
</evidence>
<organism evidence="3 4">
    <name type="scientific">Sungkyunkwania multivorans</name>
    <dbReference type="NCBI Taxonomy" id="1173618"/>
    <lineage>
        <taxon>Bacteria</taxon>
        <taxon>Pseudomonadati</taxon>
        <taxon>Bacteroidota</taxon>
        <taxon>Flavobacteriia</taxon>
        <taxon>Flavobacteriales</taxon>
        <taxon>Flavobacteriaceae</taxon>
        <taxon>Sungkyunkwania</taxon>
    </lineage>
</organism>
<dbReference type="InterPro" id="IPR022409">
    <property type="entry name" value="PKD/Chitinase_dom"/>
</dbReference>
<evidence type="ECO:0000313" key="3">
    <source>
        <dbReference type="EMBL" id="MFD0862898.1"/>
    </source>
</evidence>
<dbReference type="EMBL" id="JBHTJH010000017">
    <property type="protein sequence ID" value="MFD0862898.1"/>
    <property type="molecule type" value="Genomic_DNA"/>
</dbReference>
<dbReference type="SUPFAM" id="SSF49785">
    <property type="entry name" value="Galactose-binding domain-like"/>
    <property type="match status" value="1"/>
</dbReference>
<dbReference type="InterPro" id="IPR008979">
    <property type="entry name" value="Galactose-bd-like_sf"/>
</dbReference>
<dbReference type="Proteomes" id="UP001596978">
    <property type="component" value="Unassembled WGS sequence"/>
</dbReference>
<reference evidence="4" key="1">
    <citation type="journal article" date="2019" name="Int. J. Syst. Evol. Microbiol.">
        <title>The Global Catalogue of Microorganisms (GCM) 10K type strain sequencing project: providing services to taxonomists for standard genome sequencing and annotation.</title>
        <authorList>
            <consortium name="The Broad Institute Genomics Platform"/>
            <consortium name="The Broad Institute Genome Sequencing Center for Infectious Disease"/>
            <person name="Wu L."/>
            <person name="Ma J."/>
        </authorList>
    </citation>
    <scope>NUCLEOTIDE SEQUENCE [LARGE SCALE GENOMIC DNA]</scope>
    <source>
        <strain evidence="4">CCUG 62952</strain>
    </source>
</reference>
<evidence type="ECO:0000259" key="2">
    <source>
        <dbReference type="PROSITE" id="PS50093"/>
    </source>
</evidence>
<evidence type="ECO:0000313" key="4">
    <source>
        <dbReference type="Proteomes" id="UP001596978"/>
    </source>
</evidence>
<accession>A0ABW3CYW3</accession>
<dbReference type="Pfam" id="PF02018">
    <property type="entry name" value="CBM_4_9"/>
    <property type="match status" value="1"/>
</dbReference>
<dbReference type="InterPro" id="IPR035986">
    <property type="entry name" value="PKD_dom_sf"/>
</dbReference>
<dbReference type="CDD" id="cd00146">
    <property type="entry name" value="PKD"/>
    <property type="match status" value="1"/>
</dbReference>
<sequence length="752" mass="80061">MKQLIEKTKILCLFLLALSFLGCEDDDDANLPRIEAAFAFTLNADTGTVAFLNLSSNADSYVWNFGDGTSSTEINPIKSYDTGNYTVTLTAENAAGASSSFEDEIIVNIPLPIGFPVNFDDVNVNYDVSTFGGTSFEIVDNPDQSGSNTSASKVGAITNSGASFEGIFFDLGTALDLSQQKSVRVNFWSNTPVDVLLKLEQGTGADTETTASHGGTGWEEIYFTFDSSESYTRFTLFVDGPGTTPGTFYIDDISQIATEDIPCTDTQLEIPIDFDCEGIDYTTKIVGNVSFMVVDNPQQSGINSEATKVGQITNVGANWENAFFNLDTPIDFATEQGVRMKLYSDQALPILLKFEDGTEAPVENPQNHGGTGWEELTFVFSSSASYNDMVIFVDGPGTAAGTFYVDDIEQVSATPPPTCTPESSENIDPAAGDINWTFLTNDATTTFDAFGNTAGSIVANPVIDAVNGSCNVQQFIKTNGCQTFAGLGTELATALDFSVISNKIFKMKVLAETQLTDVTLRLERLPFPDTEPSQDRVASITQLGAWQELTFDFSDVTTGTFKSMIIYFERNATCDGDVYYFDDIQQVAGGSGSGSGLITNGDFETGDTTGWLFFDNGGSAIVTNEDQNGGSFSAKITSGPTNNPGIKVERFAAGQVSAGQTIEVTFDSRAEALVDGAVINAFLFSETTNGDPATLHNLGAVSTANTWSTNTLSTTIGPDVSGGISLLIEVVCGGAASCNGVVYIDNVTVNVQ</sequence>
<keyword evidence="4" id="KW-1185">Reference proteome</keyword>
<comment type="caution">
    <text evidence="3">The sequence shown here is derived from an EMBL/GenBank/DDBJ whole genome shotgun (WGS) entry which is preliminary data.</text>
</comment>
<dbReference type="PROSITE" id="PS50093">
    <property type="entry name" value="PKD"/>
    <property type="match status" value="1"/>
</dbReference>
<gene>
    <name evidence="3" type="ORF">ACFQ1M_11850</name>
</gene>
<proteinExistence type="predicted"/>
<dbReference type="Pfam" id="PF18911">
    <property type="entry name" value="PKD_4"/>
    <property type="match status" value="1"/>
</dbReference>
<dbReference type="InterPro" id="IPR013783">
    <property type="entry name" value="Ig-like_fold"/>
</dbReference>
<protein>
    <submittedName>
        <fullName evidence="3">Carbohydrate binding domain-containing protein</fullName>
    </submittedName>
</protein>